<dbReference type="NCBIfam" id="TIGR01063">
    <property type="entry name" value="gyrA"/>
    <property type="match status" value="1"/>
</dbReference>
<evidence type="ECO:0000256" key="4">
    <source>
        <dbReference type="ARBA" id="ARBA00022840"/>
    </source>
</evidence>
<dbReference type="Proteomes" id="UP000823877">
    <property type="component" value="Unassembled WGS sequence"/>
</dbReference>
<dbReference type="GO" id="GO:0006261">
    <property type="term" value="P:DNA-templated DNA replication"/>
    <property type="evidence" value="ECO:0007669"/>
    <property type="project" value="UniProtKB-UniRule"/>
</dbReference>
<dbReference type="InterPro" id="IPR050220">
    <property type="entry name" value="Type_II_DNA_Topoisomerases"/>
</dbReference>
<dbReference type="FunFam" id="2.120.10.90:FF:000005">
    <property type="entry name" value="DNA topoisomerase 4 subunit A"/>
    <property type="match status" value="1"/>
</dbReference>
<dbReference type="Pfam" id="PF03989">
    <property type="entry name" value="DNA_gyraseA_C"/>
    <property type="match status" value="6"/>
</dbReference>
<evidence type="ECO:0000256" key="7">
    <source>
        <dbReference type="ARBA" id="ARBA00023235"/>
    </source>
</evidence>
<dbReference type="FunFam" id="1.10.268.10:FF:000001">
    <property type="entry name" value="DNA gyrase subunit A"/>
    <property type="match status" value="1"/>
</dbReference>
<name>A0A9D2MJQ3_9FIRM</name>
<dbReference type="SUPFAM" id="SSF101904">
    <property type="entry name" value="GyrA/ParC C-terminal domain-like"/>
    <property type="match status" value="1"/>
</dbReference>
<dbReference type="EC" id="5.6.2.2" evidence="9"/>
<evidence type="ECO:0000256" key="3">
    <source>
        <dbReference type="ARBA" id="ARBA00022741"/>
    </source>
</evidence>
<dbReference type="PANTHER" id="PTHR43493">
    <property type="entry name" value="DNA GYRASE/TOPOISOMERASE SUBUNIT A"/>
    <property type="match status" value="1"/>
</dbReference>
<dbReference type="AlphaFoldDB" id="A0A9D2MJQ3"/>
<dbReference type="NCBIfam" id="NF004044">
    <property type="entry name" value="PRK05561.1"/>
    <property type="match status" value="1"/>
</dbReference>
<dbReference type="InterPro" id="IPR006691">
    <property type="entry name" value="GyrA/parC_rep"/>
</dbReference>
<feature type="coiled-coil region" evidence="11">
    <location>
        <begin position="442"/>
        <end position="469"/>
    </location>
</feature>
<feature type="active site" description="O-(5'-phospho-DNA)-tyrosine intermediate" evidence="9 10">
    <location>
        <position position="127"/>
    </location>
</feature>
<keyword evidence="7 9" id="KW-0413">Isomerase</keyword>
<dbReference type="InterPro" id="IPR013758">
    <property type="entry name" value="Topo_IIA_A/C_ab"/>
</dbReference>
<evidence type="ECO:0000256" key="6">
    <source>
        <dbReference type="ARBA" id="ARBA00023125"/>
    </source>
</evidence>
<feature type="short sequence motif" description="GyrA-box" evidence="9">
    <location>
        <begin position="531"/>
        <end position="537"/>
    </location>
</feature>
<keyword evidence="6 9" id="KW-0238">DNA-binding</keyword>
<dbReference type="EMBL" id="DWXN01000008">
    <property type="protein sequence ID" value="HJB74778.1"/>
    <property type="molecule type" value="Genomic_DNA"/>
</dbReference>
<reference evidence="14" key="2">
    <citation type="submission" date="2021-04" db="EMBL/GenBank/DDBJ databases">
        <authorList>
            <person name="Gilroy R."/>
        </authorList>
    </citation>
    <scope>NUCLEOTIDE SEQUENCE</scope>
    <source>
        <strain evidence="14">CHK188-16595</strain>
    </source>
</reference>
<comment type="subunit">
    <text evidence="8">Heterotetramer composed of ParC and ParE.</text>
</comment>
<dbReference type="InterPro" id="IPR035516">
    <property type="entry name" value="Gyrase/topoIV_suA_C"/>
</dbReference>
<keyword evidence="4 9" id="KW-0067">ATP-binding</keyword>
<evidence type="ECO:0000256" key="1">
    <source>
        <dbReference type="ARBA" id="ARBA00000185"/>
    </source>
</evidence>
<evidence type="ECO:0000256" key="9">
    <source>
        <dbReference type="HAMAP-Rule" id="MF_01897"/>
    </source>
</evidence>
<evidence type="ECO:0000256" key="8">
    <source>
        <dbReference type="ARBA" id="ARBA00063644"/>
    </source>
</evidence>
<dbReference type="Pfam" id="PF00521">
    <property type="entry name" value="DNA_topoisoIV"/>
    <property type="match status" value="1"/>
</dbReference>
<evidence type="ECO:0000256" key="12">
    <source>
        <dbReference type="SAM" id="MobiDB-lite"/>
    </source>
</evidence>
<evidence type="ECO:0000256" key="2">
    <source>
        <dbReference type="ARBA" id="ARBA00008263"/>
    </source>
</evidence>
<dbReference type="InterPro" id="IPR005743">
    <property type="entry name" value="GyrA"/>
</dbReference>
<comment type="caution">
    <text evidence="14">The sequence shown here is derived from an EMBL/GenBank/DDBJ whole genome shotgun (WGS) entry which is preliminary data.</text>
</comment>
<dbReference type="PANTHER" id="PTHR43493:SF5">
    <property type="entry name" value="DNA GYRASE SUBUNIT A, CHLOROPLASTIC_MITOCHONDRIAL"/>
    <property type="match status" value="1"/>
</dbReference>
<keyword evidence="9" id="KW-0963">Cytoplasm</keyword>
<dbReference type="GO" id="GO:0034335">
    <property type="term" value="F:DNA negative supercoiling activity"/>
    <property type="evidence" value="ECO:0007669"/>
    <property type="project" value="UniProtKB-ARBA"/>
</dbReference>
<dbReference type="Gene3D" id="3.30.1360.40">
    <property type="match status" value="1"/>
</dbReference>
<sequence>MADDIVRYDNQKIIDVEINREVRKAFLDYSMSVIVQRALPDVRDGLKPVHRRILYTMFENNLYPEKPYRKCADTVGAVLGRYHPHGDASVYDAMVRLAQNFSMRYTLVDGHGNFGTVDGDPAAAYRYTESRMSKISMRMLQDIDKDTVDFESNYDDRLKEPAVLPTRFPNLLVNGSSGIAVGMATNIPPHNMKEVVEGVEYLIDHPDCDSLDLMQFIKGPDFPTAGIIMGTKGIKEAYSTGRGKIYIRARAEIVEDKSDHYKIIVTELPYQVKKAELISKIAELVKDKRLDGISGIKDFTNRKGMHVEISLKRDANPQVVLNNLYKLTQMQITFGVIMLALVDGVPKILTLKQMLQNYVKFREEVITRRVKYDLKKAEARAHILEGLKKAIDIVDDIIATIRACKGGKSEAKLAIMEKFEFDDPQATAIVNFQLGQLAGLEIEKIMNEMDELDKKIADYKDILEHEERVFGIIKDESREIVEKFGDERRTEISAVIGSVDDEDLIPVEECILTLTNMGYMKRMTVDTYKAQNRGGRGIMGMSRREEDVAKTMFSCSSHDVVFLFTNTGKVFRKKAYEIPASSRTGKGMNVVNLLPLEKGETVSAMVKIPQDESRRYLCMVTKKGVIKRTDIDEYRHIRQSGIIAVNLDEGDELAYVEITDGNRKLVVATHNGMSICFNESDARLIGRTARGVRAITLDEDDYVVGFAASLDGYTLLTVSETGFGRKSSFDDYRVQSRGGKGLINYRTAQYGKVAMIAPVKEDEDVIMISSDGIVIRTHVDQISTFQRPSKGVKVMRVNEGEKVATISVVDRFEDDANEDSTDSAAENPAEENADESTASAEQE</sequence>
<protein>
    <recommendedName>
        <fullName evidence="9">DNA gyrase subunit A</fullName>
        <ecNumber evidence="9">5.6.2.2</ecNumber>
    </recommendedName>
</protein>
<evidence type="ECO:0000256" key="10">
    <source>
        <dbReference type="PROSITE-ProRule" id="PRU01384"/>
    </source>
</evidence>
<dbReference type="Gene3D" id="3.90.199.10">
    <property type="entry name" value="Topoisomerase II, domain 5"/>
    <property type="match status" value="1"/>
</dbReference>
<dbReference type="GO" id="GO:0005737">
    <property type="term" value="C:cytoplasm"/>
    <property type="evidence" value="ECO:0007669"/>
    <property type="project" value="UniProtKB-SubCell"/>
</dbReference>
<accession>A0A9D2MJQ3</accession>
<proteinExistence type="inferred from homology"/>
<evidence type="ECO:0000313" key="14">
    <source>
        <dbReference type="EMBL" id="HJB74778.1"/>
    </source>
</evidence>
<comment type="subcellular location">
    <subcellularLocation>
        <location evidence="9">Cytoplasm</location>
    </subcellularLocation>
</comment>
<dbReference type="GO" id="GO:0006265">
    <property type="term" value="P:DNA topological change"/>
    <property type="evidence" value="ECO:0007669"/>
    <property type="project" value="UniProtKB-UniRule"/>
</dbReference>
<dbReference type="Gene3D" id="1.10.268.10">
    <property type="entry name" value="Topoisomerase, domain 3"/>
    <property type="match status" value="1"/>
</dbReference>
<keyword evidence="3 9" id="KW-0547">Nucleotide-binding</keyword>
<dbReference type="PROSITE" id="PS52040">
    <property type="entry name" value="TOPO_IIA"/>
    <property type="match status" value="1"/>
</dbReference>
<dbReference type="GO" id="GO:0005524">
    <property type="term" value="F:ATP binding"/>
    <property type="evidence" value="ECO:0007669"/>
    <property type="project" value="UniProtKB-UniRule"/>
</dbReference>
<dbReference type="GO" id="GO:0003677">
    <property type="term" value="F:DNA binding"/>
    <property type="evidence" value="ECO:0007669"/>
    <property type="project" value="UniProtKB-UniRule"/>
</dbReference>
<dbReference type="FunFam" id="3.30.1360.40:FF:000002">
    <property type="entry name" value="DNA gyrase subunit A"/>
    <property type="match status" value="1"/>
</dbReference>
<dbReference type="InterPro" id="IPR013760">
    <property type="entry name" value="Topo_IIA-like_dom_sf"/>
</dbReference>
<comment type="function">
    <text evidence="9">A type II topoisomerase that negatively supercoils closed circular double-stranded (ds) DNA in an ATP-dependent manner to modulate DNA topology and maintain chromosomes in an underwound state. Negative supercoiling favors strand separation, and DNA replication, transcription, recombination and repair, all of which involve strand separation. Also able to catalyze the interconversion of other topological isomers of dsDNA rings, including catenanes and knotted rings. Type II topoisomerases break and join 2 DNA strands simultaneously in an ATP-dependent manner.</text>
</comment>
<evidence type="ECO:0000256" key="11">
    <source>
        <dbReference type="SAM" id="Coils"/>
    </source>
</evidence>
<comment type="similarity">
    <text evidence="2 9">Belongs to the type II topoisomerase GyrA/ParC subunit family.</text>
</comment>
<dbReference type="FunFam" id="3.90.199.10:FF:000001">
    <property type="entry name" value="DNA gyrase subunit A"/>
    <property type="match status" value="1"/>
</dbReference>
<evidence type="ECO:0000313" key="15">
    <source>
        <dbReference type="Proteomes" id="UP000823877"/>
    </source>
</evidence>
<dbReference type="GO" id="GO:0005694">
    <property type="term" value="C:chromosome"/>
    <property type="evidence" value="ECO:0007669"/>
    <property type="project" value="InterPro"/>
</dbReference>
<dbReference type="SUPFAM" id="SSF56719">
    <property type="entry name" value="Type II DNA topoisomerase"/>
    <property type="match status" value="1"/>
</dbReference>
<dbReference type="NCBIfam" id="NF004043">
    <property type="entry name" value="PRK05560.1"/>
    <property type="match status" value="1"/>
</dbReference>
<dbReference type="GO" id="GO:0009330">
    <property type="term" value="C:DNA topoisomerase type II (double strand cut, ATP-hydrolyzing) complex"/>
    <property type="evidence" value="ECO:0007669"/>
    <property type="project" value="TreeGrafter"/>
</dbReference>
<keyword evidence="11" id="KW-0175">Coiled coil</keyword>
<dbReference type="InterPro" id="IPR002205">
    <property type="entry name" value="Topo_IIA_dom_A"/>
</dbReference>
<dbReference type="SMART" id="SM00434">
    <property type="entry name" value="TOP4c"/>
    <property type="match status" value="1"/>
</dbReference>
<evidence type="ECO:0000259" key="13">
    <source>
        <dbReference type="PROSITE" id="PS52040"/>
    </source>
</evidence>
<evidence type="ECO:0000256" key="5">
    <source>
        <dbReference type="ARBA" id="ARBA00023029"/>
    </source>
</evidence>
<dbReference type="CDD" id="cd00187">
    <property type="entry name" value="TOP4c"/>
    <property type="match status" value="1"/>
</dbReference>
<reference evidence="14" key="1">
    <citation type="journal article" date="2021" name="PeerJ">
        <title>Extensive microbial diversity within the chicken gut microbiome revealed by metagenomics and culture.</title>
        <authorList>
            <person name="Gilroy R."/>
            <person name="Ravi A."/>
            <person name="Getino M."/>
            <person name="Pursley I."/>
            <person name="Horton D.L."/>
            <person name="Alikhan N.F."/>
            <person name="Baker D."/>
            <person name="Gharbi K."/>
            <person name="Hall N."/>
            <person name="Watson M."/>
            <person name="Adriaenssens E.M."/>
            <person name="Foster-Nyarko E."/>
            <person name="Jarju S."/>
            <person name="Secka A."/>
            <person name="Antonio M."/>
            <person name="Oren A."/>
            <person name="Chaudhuri R.R."/>
            <person name="La Ragione R."/>
            <person name="Hildebrand F."/>
            <person name="Pallen M.J."/>
        </authorList>
    </citation>
    <scope>NUCLEOTIDE SEQUENCE</scope>
    <source>
        <strain evidence="14">CHK188-16595</strain>
    </source>
</reference>
<gene>
    <name evidence="9 14" type="primary">gyrA</name>
    <name evidence="14" type="ORF">IAA37_03795</name>
</gene>
<organism evidence="14 15">
    <name type="scientific">Candidatus Eubacterium faecale</name>
    <dbReference type="NCBI Taxonomy" id="2838568"/>
    <lineage>
        <taxon>Bacteria</taxon>
        <taxon>Bacillati</taxon>
        <taxon>Bacillota</taxon>
        <taxon>Clostridia</taxon>
        <taxon>Eubacteriales</taxon>
        <taxon>Eubacteriaceae</taxon>
        <taxon>Eubacterium</taxon>
    </lineage>
</organism>
<comment type="miscellaneous">
    <text evidence="9">Few gyrases are as efficient as E.coli at forming negative supercoils. Not all organisms have 2 type II topoisomerases; in organisms with a single type II topoisomerase this enzyme also has to decatenate newly replicated chromosomes.</text>
</comment>
<feature type="region of interest" description="Disordered" evidence="12">
    <location>
        <begin position="809"/>
        <end position="843"/>
    </location>
</feature>
<dbReference type="HAMAP" id="MF_01897">
    <property type="entry name" value="GyrA"/>
    <property type="match status" value="1"/>
</dbReference>
<comment type="catalytic activity">
    <reaction evidence="1 9 10">
        <text>ATP-dependent breakage, passage and rejoining of double-stranded DNA.</text>
        <dbReference type="EC" id="5.6.2.2"/>
    </reaction>
</comment>
<dbReference type="InterPro" id="IPR013757">
    <property type="entry name" value="Topo_IIA_A_a_sf"/>
</dbReference>
<feature type="compositionally biased region" description="Acidic residues" evidence="12">
    <location>
        <begin position="812"/>
        <end position="821"/>
    </location>
</feature>
<feature type="domain" description="Topo IIA-type catalytic" evidence="13">
    <location>
        <begin position="39"/>
        <end position="504"/>
    </location>
</feature>
<keyword evidence="5 9" id="KW-0799">Topoisomerase</keyword>
<comment type="subunit">
    <text evidence="9">Heterotetramer, composed of two GyrA and two GyrB chains. In the heterotetramer, GyrA contains the active site tyrosine that forms a transient covalent intermediate with DNA, while GyrB binds cofactors and catalyzes ATP hydrolysis.</text>
</comment>
<dbReference type="Gene3D" id="2.120.10.90">
    <property type="entry name" value="DNA gyrase/topoisomerase IV, subunit A, C-terminal"/>
    <property type="match status" value="1"/>
</dbReference>